<dbReference type="AlphaFoldDB" id="A0A8H5HD10"/>
<dbReference type="PANTHER" id="PTHR38248:SF2">
    <property type="entry name" value="FUNK1 11"/>
    <property type="match status" value="1"/>
</dbReference>
<reference evidence="3 4" key="1">
    <citation type="journal article" date="2020" name="ISME J.">
        <title>Uncovering the hidden diversity of litter-decomposition mechanisms in mushroom-forming fungi.</title>
        <authorList>
            <person name="Floudas D."/>
            <person name="Bentzer J."/>
            <person name="Ahren D."/>
            <person name="Johansson T."/>
            <person name="Persson P."/>
            <person name="Tunlid A."/>
        </authorList>
    </citation>
    <scope>NUCLEOTIDE SEQUENCE [LARGE SCALE GENOMIC DNA]</scope>
    <source>
        <strain evidence="3 4">CBS 406.79</strain>
    </source>
</reference>
<keyword evidence="4" id="KW-1185">Reference proteome</keyword>
<gene>
    <name evidence="3" type="ORF">D9757_007083</name>
</gene>
<feature type="domain" description="Fungal-type protein kinase" evidence="2">
    <location>
        <begin position="188"/>
        <end position="434"/>
    </location>
</feature>
<sequence length="697" mass="77996">MSTTNPMSTPTKNTSVKLHDTPAHARMSSTLPFTTSAQEYDAVFVLAAEEMSGKYFGPISPSEFLDYYLPNSDEIPPLPQLDTSKFAEVASKAVENQMYGPMISALQPFCKDITLFNSSNSPDSPPPVFHGRLIKPDISFYANSNMPSPDHPTDSSKMLGFLEFKNNLADEPFVDGGPKFEPDVARPRDTRGQIAVYNTSIAASQFRTRVFSAFINRSSCRLMCATRSGTSVTRSFDYTTDPSLATFFWRLSHSSPETRGIDSTFIRMTQESAEFKAAYSSLHLKGTAAVYKVSVVDEVSGKTSFFLVSEPFTASHFSPTGRCSRCFLAYDAQREKVVLLKDHWRVDGYDPEGRTYRALNSIPVPHIPNLVTAGDVLGHPGSTCGNEVFLEHQQRRIHHHYRLVLDTVGHSLTHFESTWQLVRAVLDALIGRSSRYTAISAYLIPFCHPAHRVAFEKGSRLHRDISVGNIIITDEGRGMLIDWELSKDVKQEVLRSFERTGTWQFKSIRLLEATDENPVEHTVGDDIESFLWVLSWVVGRNAPSTMTDDTCAAFLQAFDQRKPGGSAKKMQLRSGGSAIRDLKLATLKVTDLLSKLWKQFGGRYGSDRFTDMTEASSKAASEWLQTLESHDWTIKQLNAALADEEWKTLKDPRITRLLPKTSKILTERQNKRKSTMTEYGPLPLPKKPRVEPAVSQG</sequence>
<evidence type="ECO:0000259" key="2">
    <source>
        <dbReference type="Pfam" id="PF17667"/>
    </source>
</evidence>
<dbReference type="SUPFAM" id="SSF56112">
    <property type="entry name" value="Protein kinase-like (PK-like)"/>
    <property type="match status" value="1"/>
</dbReference>
<evidence type="ECO:0000313" key="3">
    <source>
        <dbReference type="EMBL" id="KAF5380760.1"/>
    </source>
</evidence>
<comment type="caution">
    <text evidence="3">The sequence shown here is derived from an EMBL/GenBank/DDBJ whole genome shotgun (WGS) entry which is preliminary data.</text>
</comment>
<dbReference type="PANTHER" id="PTHR38248">
    <property type="entry name" value="FUNK1 6"/>
    <property type="match status" value="1"/>
</dbReference>
<organism evidence="3 4">
    <name type="scientific">Collybiopsis confluens</name>
    <dbReference type="NCBI Taxonomy" id="2823264"/>
    <lineage>
        <taxon>Eukaryota</taxon>
        <taxon>Fungi</taxon>
        <taxon>Dikarya</taxon>
        <taxon>Basidiomycota</taxon>
        <taxon>Agaricomycotina</taxon>
        <taxon>Agaricomycetes</taxon>
        <taxon>Agaricomycetidae</taxon>
        <taxon>Agaricales</taxon>
        <taxon>Marasmiineae</taxon>
        <taxon>Omphalotaceae</taxon>
        <taxon>Collybiopsis</taxon>
    </lineage>
</organism>
<dbReference type="InterPro" id="IPR011009">
    <property type="entry name" value="Kinase-like_dom_sf"/>
</dbReference>
<dbReference type="OrthoDB" id="2739948at2759"/>
<dbReference type="Pfam" id="PF17667">
    <property type="entry name" value="Pkinase_fungal"/>
    <property type="match status" value="2"/>
</dbReference>
<protein>
    <recommendedName>
        <fullName evidence="2">Fungal-type protein kinase domain-containing protein</fullName>
    </recommendedName>
</protein>
<feature type="domain" description="Fungal-type protein kinase" evidence="2">
    <location>
        <begin position="450"/>
        <end position="538"/>
    </location>
</feature>
<proteinExistence type="predicted"/>
<dbReference type="InterPro" id="IPR040976">
    <property type="entry name" value="Pkinase_fungal"/>
</dbReference>
<evidence type="ECO:0000256" key="1">
    <source>
        <dbReference type="SAM" id="MobiDB-lite"/>
    </source>
</evidence>
<accession>A0A8H5HD10</accession>
<dbReference type="Proteomes" id="UP000518752">
    <property type="component" value="Unassembled WGS sequence"/>
</dbReference>
<dbReference type="EMBL" id="JAACJN010000062">
    <property type="protein sequence ID" value="KAF5380760.1"/>
    <property type="molecule type" value="Genomic_DNA"/>
</dbReference>
<evidence type="ECO:0000313" key="4">
    <source>
        <dbReference type="Proteomes" id="UP000518752"/>
    </source>
</evidence>
<dbReference type="Gene3D" id="1.10.510.10">
    <property type="entry name" value="Transferase(Phosphotransferase) domain 1"/>
    <property type="match status" value="1"/>
</dbReference>
<name>A0A8H5HD10_9AGAR</name>
<feature type="region of interest" description="Disordered" evidence="1">
    <location>
        <begin position="663"/>
        <end position="697"/>
    </location>
</feature>